<dbReference type="PANTHER" id="PTHR33734:SF11">
    <property type="entry name" value="LYSM DOMAIN-CONTAINING GPI-ANCHORED PROTEIN 2"/>
    <property type="match status" value="1"/>
</dbReference>
<feature type="domain" description="LysM" evidence="1">
    <location>
        <begin position="379"/>
        <end position="423"/>
    </location>
</feature>
<gene>
    <name evidence="2" type="ORF">HID58_054630</name>
</gene>
<dbReference type="Pfam" id="PF01476">
    <property type="entry name" value="LysM"/>
    <property type="match status" value="3"/>
</dbReference>
<accession>A0ABQ8AI85</accession>
<dbReference type="InterPro" id="IPR018392">
    <property type="entry name" value="LysM"/>
</dbReference>
<evidence type="ECO:0000313" key="2">
    <source>
        <dbReference type="EMBL" id="KAH0892201.1"/>
    </source>
</evidence>
<comment type="caution">
    <text evidence="2">The sequence shown here is derived from an EMBL/GenBank/DDBJ whole genome shotgun (WGS) entry which is preliminary data.</text>
</comment>
<dbReference type="Proteomes" id="UP000824890">
    <property type="component" value="Unassembled WGS sequence"/>
</dbReference>
<feature type="domain" description="LysM" evidence="1">
    <location>
        <begin position="315"/>
        <end position="362"/>
    </location>
</feature>
<name>A0ABQ8AI85_BRANA</name>
<reference evidence="2 3" key="1">
    <citation type="submission" date="2021-05" db="EMBL/GenBank/DDBJ databases">
        <title>Genome Assembly of Synthetic Allotetraploid Brassica napus Reveals Homoeologous Exchanges between Subgenomes.</title>
        <authorList>
            <person name="Davis J.T."/>
        </authorList>
    </citation>
    <scope>NUCLEOTIDE SEQUENCE [LARGE SCALE GENOMIC DNA]</scope>
    <source>
        <strain evidence="3">cv. Da-Ae</strain>
        <tissue evidence="2">Seedling</tissue>
    </source>
</reference>
<dbReference type="Gene3D" id="3.10.350.10">
    <property type="entry name" value="LysM domain"/>
    <property type="match status" value="2"/>
</dbReference>
<protein>
    <recommendedName>
        <fullName evidence="1">LysM domain-containing protein</fullName>
    </recommendedName>
</protein>
<dbReference type="InterPro" id="IPR036779">
    <property type="entry name" value="LysM_dom_sf"/>
</dbReference>
<feature type="non-terminal residue" evidence="2">
    <location>
        <position position="1"/>
    </location>
</feature>
<dbReference type="CDD" id="cd00118">
    <property type="entry name" value="LysM"/>
    <property type="match status" value="3"/>
</dbReference>
<dbReference type="EMBL" id="JAGKQM010000013">
    <property type="protein sequence ID" value="KAH0892201.1"/>
    <property type="molecule type" value="Genomic_DNA"/>
</dbReference>
<sequence>RISEMNKIPNANEIAIGQRVWIPLPCSCDRVDGRDVVHYAHVVKSGNSLGAIAAQFGTDNRTLATLNGISGDADLLADIPLDVPLRGTRPVSVQEQFGFFAQRVTFTFTYCFSLGVFCINLTIRQSNWRVFSHLHRVITPPFSFMEMALNEFSPLKLLCSHLSSPKSQQSNSKSLLRPNSPLRPFKPQIQMRRHTLTTLRQLTNKNGNFPFCPSPSSHRHLLPPLPLRRNDRKLQMRLSRRLKHHVSLSRRLLNQERHNVRQHPNPLRHRLRSILEANNLPLSTTGAQRVNPNQVVRVPIPCTCSNGTGVSTDVPVYTVKQGDTLSAIASELFGGLVRFQMISEMNKIPNANEIAIGQRVWIPLPCSCDRVDGRDVVHYAHVVKSGSSLGAIAAQFGTDNRTLATLNGISGDAQLLADIPLDVPLRACSSYVRNNSLDASSMLLPNGSYSITANDCISCSCDASKNWTLSCEASQLRPATWPTCPPTRCPGGESLFLGNTTSTSCGPRSCAYAGYSNQTILTTLSPDPCSGSDGSTPSGNYASTFSPSFSFVVVLIQCALFCVCLL</sequence>
<evidence type="ECO:0000259" key="1">
    <source>
        <dbReference type="PROSITE" id="PS51782"/>
    </source>
</evidence>
<keyword evidence="3" id="KW-1185">Reference proteome</keyword>
<dbReference type="SUPFAM" id="SSF54106">
    <property type="entry name" value="LysM domain"/>
    <property type="match status" value="1"/>
</dbReference>
<evidence type="ECO:0000313" key="3">
    <source>
        <dbReference type="Proteomes" id="UP000824890"/>
    </source>
</evidence>
<dbReference type="PROSITE" id="PS51782">
    <property type="entry name" value="LYSM"/>
    <property type="match status" value="3"/>
</dbReference>
<dbReference type="PANTHER" id="PTHR33734">
    <property type="entry name" value="LYSM DOMAIN-CONTAINING GPI-ANCHORED PROTEIN 2"/>
    <property type="match status" value="1"/>
</dbReference>
<proteinExistence type="predicted"/>
<organism evidence="2 3">
    <name type="scientific">Brassica napus</name>
    <name type="common">Rape</name>
    <dbReference type="NCBI Taxonomy" id="3708"/>
    <lineage>
        <taxon>Eukaryota</taxon>
        <taxon>Viridiplantae</taxon>
        <taxon>Streptophyta</taxon>
        <taxon>Embryophyta</taxon>
        <taxon>Tracheophyta</taxon>
        <taxon>Spermatophyta</taxon>
        <taxon>Magnoliopsida</taxon>
        <taxon>eudicotyledons</taxon>
        <taxon>Gunneridae</taxon>
        <taxon>Pentapetalae</taxon>
        <taxon>rosids</taxon>
        <taxon>malvids</taxon>
        <taxon>Brassicales</taxon>
        <taxon>Brassicaceae</taxon>
        <taxon>Brassiceae</taxon>
        <taxon>Brassica</taxon>
    </lineage>
</organism>
<feature type="domain" description="LysM" evidence="1">
    <location>
        <begin position="39"/>
        <end position="83"/>
    </location>
</feature>
<dbReference type="SMART" id="SM00257">
    <property type="entry name" value="LysM"/>
    <property type="match status" value="3"/>
</dbReference>